<organism evidence="2 3">
    <name type="scientific">Bradyrhizobium xenonodulans</name>
    <dbReference type="NCBI Taxonomy" id="2736875"/>
    <lineage>
        <taxon>Bacteria</taxon>
        <taxon>Pseudomonadati</taxon>
        <taxon>Pseudomonadota</taxon>
        <taxon>Alphaproteobacteria</taxon>
        <taxon>Hyphomicrobiales</taxon>
        <taxon>Nitrobacteraceae</taxon>
        <taxon>Bradyrhizobium</taxon>
    </lineage>
</organism>
<dbReference type="PANTHER" id="PTHR43388">
    <property type="entry name" value="HYDROGENASE MATURATION FACTOR HOXX"/>
    <property type="match status" value="1"/>
</dbReference>
<accession>A0ABY7MH19</accession>
<protein>
    <recommendedName>
        <fullName evidence="4">Formyl transferase N-terminal domain-containing protein</fullName>
    </recommendedName>
</protein>
<evidence type="ECO:0000313" key="3">
    <source>
        <dbReference type="Proteomes" id="UP001179614"/>
    </source>
</evidence>
<proteinExistence type="predicted"/>
<dbReference type="PANTHER" id="PTHR43388:SF1">
    <property type="entry name" value="HYDROGENASE MATURATION FACTOR HOXX"/>
    <property type="match status" value="1"/>
</dbReference>
<sequence length="133" mass="14762">MRILLMSHPFNSLTQRLHAELRERGLAVSVELDIHADTTRESVKLHQPDLVIASFLKRAVPEDVWRSVRCLIVHPGPPAIVDRRLSTAPFWRASQSGASRCFRRMGSSTPDQSGHSGPSRCGVQQNPASTATR</sequence>
<evidence type="ECO:0008006" key="4">
    <source>
        <dbReference type="Google" id="ProtNLM"/>
    </source>
</evidence>
<reference evidence="2" key="1">
    <citation type="submission" date="2021-12" db="EMBL/GenBank/DDBJ databases">
        <title>Bradyrhizobium xenonodulans sp. nov.</title>
        <authorList>
            <person name="Claassens R."/>
            <person name="Venter S.N."/>
            <person name="Beukes C.W."/>
            <person name="Stepkowski T."/>
            <person name="Steenkamp E.T."/>
        </authorList>
    </citation>
    <scope>NUCLEOTIDE SEQUENCE</scope>
    <source>
        <strain evidence="2">14AB</strain>
    </source>
</reference>
<feature type="compositionally biased region" description="Polar residues" evidence="1">
    <location>
        <begin position="106"/>
        <end position="133"/>
    </location>
</feature>
<evidence type="ECO:0000256" key="1">
    <source>
        <dbReference type="SAM" id="MobiDB-lite"/>
    </source>
</evidence>
<dbReference type="SUPFAM" id="SSF53328">
    <property type="entry name" value="Formyltransferase"/>
    <property type="match status" value="1"/>
</dbReference>
<dbReference type="InterPro" id="IPR036477">
    <property type="entry name" value="Formyl_transf_N_sf"/>
</dbReference>
<dbReference type="EMBL" id="CP089391">
    <property type="protein sequence ID" value="WBL77715.1"/>
    <property type="molecule type" value="Genomic_DNA"/>
</dbReference>
<evidence type="ECO:0000313" key="2">
    <source>
        <dbReference type="EMBL" id="WBL77715.1"/>
    </source>
</evidence>
<feature type="region of interest" description="Disordered" evidence="1">
    <location>
        <begin position="96"/>
        <end position="133"/>
    </location>
</feature>
<dbReference type="Proteomes" id="UP001179614">
    <property type="component" value="Chromosome"/>
</dbReference>
<dbReference type="RefSeq" id="WP_270163009.1">
    <property type="nucleotide sequence ID" value="NZ_CP089391.1"/>
</dbReference>
<dbReference type="InterPro" id="IPR047180">
    <property type="entry name" value="HoxX-like"/>
</dbReference>
<name>A0ABY7MH19_9BRAD</name>
<gene>
    <name evidence="2" type="ORF">I3J27_32630</name>
</gene>
<keyword evidence="3" id="KW-1185">Reference proteome</keyword>